<evidence type="ECO:0000256" key="2">
    <source>
        <dbReference type="ARBA" id="ARBA00022729"/>
    </source>
</evidence>
<dbReference type="EMBL" id="AJ843249">
    <property type="protein sequence ID" value="CAH58716.1"/>
    <property type="molecule type" value="mRNA"/>
</dbReference>
<dbReference type="InterPro" id="IPR035669">
    <property type="entry name" value="SGNH_plant_lipase-like"/>
</dbReference>
<dbReference type="EMBL" id="ABEU02000018">
    <property type="protein sequence ID" value="PNR34717.1"/>
    <property type="molecule type" value="Genomic_DNA"/>
</dbReference>
<dbReference type="Gene3D" id="3.40.50.1110">
    <property type="entry name" value="SGNH hydrolase"/>
    <property type="match status" value="1"/>
</dbReference>
<dbReference type="Gramene" id="Pp3c18_1550V3.2">
    <property type="protein sequence ID" value="Pp3c18_1550V3.2"/>
    <property type="gene ID" value="Pp3c18_1550"/>
</dbReference>
<accession>E1C9Q2</accession>
<dbReference type="PANTHER" id="PTHR22835">
    <property type="entry name" value="ZINC FINGER FYVE DOMAIN CONTAINING PROTEIN"/>
    <property type="match status" value="1"/>
</dbReference>
<reference evidence="7" key="4">
    <citation type="submission" date="2020-12" db="UniProtKB">
        <authorList>
            <consortium name="EnsemblPlants"/>
        </authorList>
    </citation>
    <scope>IDENTIFICATION</scope>
</reference>
<dbReference type="Pfam" id="PF00657">
    <property type="entry name" value="Lipase_GDSL"/>
    <property type="match status" value="1"/>
</dbReference>
<reference evidence="6 8" key="3">
    <citation type="journal article" date="2018" name="Plant J.">
        <title>The Physcomitrella patens chromosome-scale assembly reveals moss genome structure and evolution.</title>
        <authorList>
            <person name="Lang D."/>
            <person name="Ullrich K.K."/>
            <person name="Murat F."/>
            <person name="Fuchs J."/>
            <person name="Jenkins J."/>
            <person name="Haas F.B."/>
            <person name="Piednoel M."/>
            <person name="Gundlach H."/>
            <person name="Van Bel M."/>
            <person name="Meyberg R."/>
            <person name="Vives C."/>
            <person name="Morata J."/>
            <person name="Symeonidi A."/>
            <person name="Hiss M."/>
            <person name="Muchero W."/>
            <person name="Kamisugi Y."/>
            <person name="Saleh O."/>
            <person name="Blanc G."/>
            <person name="Decker E.L."/>
            <person name="van Gessel N."/>
            <person name="Grimwood J."/>
            <person name="Hayes R.D."/>
            <person name="Graham S.W."/>
            <person name="Gunter L.E."/>
            <person name="McDaniel S.F."/>
            <person name="Hoernstein S.N.W."/>
            <person name="Larsson A."/>
            <person name="Li F.W."/>
            <person name="Perroud P.F."/>
            <person name="Phillips J."/>
            <person name="Ranjan P."/>
            <person name="Rokshar D.S."/>
            <person name="Rothfels C.J."/>
            <person name="Schneider L."/>
            <person name="Shu S."/>
            <person name="Stevenson D.W."/>
            <person name="Thummler F."/>
            <person name="Tillich M."/>
            <person name="Villarreal Aguilar J.C."/>
            <person name="Widiez T."/>
            <person name="Wong G.K."/>
            <person name="Wymore A."/>
            <person name="Zhang Y."/>
            <person name="Zimmer A.D."/>
            <person name="Quatrano R.S."/>
            <person name="Mayer K.F.X."/>
            <person name="Goodstein D."/>
            <person name="Casacuberta J.M."/>
            <person name="Vandepoele K."/>
            <person name="Reski R."/>
            <person name="Cuming A.C."/>
            <person name="Tuskan G.A."/>
            <person name="Maumus F."/>
            <person name="Salse J."/>
            <person name="Schmutz J."/>
            <person name="Rensing S.A."/>
        </authorList>
    </citation>
    <scope>NUCLEOTIDE SEQUENCE [LARGE SCALE GENOMIC DNA]</scope>
    <source>
        <strain evidence="7 8">cv. Gransden 2004</strain>
    </source>
</reference>
<proteinExistence type="evidence at transcript level"/>
<evidence type="ECO:0000313" key="7">
    <source>
        <dbReference type="EnsemblPlants" id="Pp3c18_1550V3.1"/>
    </source>
</evidence>
<comment type="similarity">
    <text evidence="1">Belongs to the 'GDSL' lipolytic enzyme family.</text>
</comment>
<dbReference type="Gramene" id="Pp3c18_1550V3.1">
    <property type="protein sequence ID" value="Pp3c18_1550V3.1"/>
    <property type="gene ID" value="Pp3c18_1550"/>
</dbReference>
<dbReference type="STRING" id="3218.Q4A3V3"/>
<dbReference type="AlphaFoldDB" id="Q4A3V3"/>
<dbReference type="HOGENOM" id="CLU_015101_2_0_1"/>
<protein>
    <submittedName>
        <fullName evidence="5">GDSL-like lipase</fullName>
    </submittedName>
</protein>
<dbReference type="CDD" id="cd01837">
    <property type="entry name" value="SGNH_plant_lipase_like"/>
    <property type="match status" value="1"/>
</dbReference>
<feature type="chain" id="PRO_5014309342" evidence="4">
    <location>
        <begin position="23"/>
        <end position="415"/>
    </location>
</feature>
<gene>
    <name evidence="5" type="primary">gdslll</name>
    <name evidence="7" type="synonym">LOC112295429</name>
    <name evidence="6" type="ORF">PHYPA_022615</name>
</gene>
<dbReference type="Proteomes" id="UP000006727">
    <property type="component" value="Chromosome 18"/>
</dbReference>
<evidence type="ECO:0000313" key="5">
    <source>
        <dbReference type="EMBL" id="CAH58716.1"/>
    </source>
</evidence>
<accession>A9RMU4</accession>
<keyword evidence="2 4" id="KW-0732">Signal</keyword>
<dbReference type="EnsemblPlants" id="Pp3c18_1550V3.1">
    <property type="protein sequence ID" value="Pp3c18_1550V3.1"/>
    <property type="gene ID" value="Pp3c18_1550"/>
</dbReference>
<dbReference type="InterPro" id="IPR036514">
    <property type="entry name" value="SGNH_hydro_sf"/>
</dbReference>
<organism evidence="5">
    <name type="scientific">Physcomitrium patens</name>
    <name type="common">Spreading-leaved earth moss</name>
    <name type="synonym">Physcomitrella patens</name>
    <dbReference type="NCBI Taxonomy" id="3218"/>
    <lineage>
        <taxon>Eukaryota</taxon>
        <taxon>Viridiplantae</taxon>
        <taxon>Streptophyta</taxon>
        <taxon>Embryophyta</taxon>
        <taxon>Bryophyta</taxon>
        <taxon>Bryophytina</taxon>
        <taxon>Bryopsida</taxon>
        <taxon>Funariidae</taxon>
        <taxon>Funariales</taxon>
        <taxon>Funariaceae</taxon>
        <taxon>Physcomitrium</taxon>
    </lineage>
</organism>
<dbReference type="PaxDb" id="3218-PP1S17_355V6.1"/>
<accession>Q4A3V3</accession>
<keyword evidence="8" id="KW-1185">Reference proteome</keyword>
<evidence type="ECO:0000256" key="1">
    <source>
        <dbReference type="ARBA" id="ARBA00008668"/>
    </source>
</evidence>
<dbReference type="InterPro" id="IPR001087">
    <property type="entry name" value="GDSL"/>
</dbReference>
<evidence type="ECO:0000256" key="3">
    <source>
        <dbReference type="ARBA" id="ARBA00022801"/>
    </source>
</evidence>
<dbReference type="PANTHER" id="PTHR22835:SF648">
    <property type="entry name" value="GDSL-LIKE LIPASE"/>
    <property type="match status" value="1"/>
</dbReference>
<dbReference type="OrthoDB" id="1600564at2759"/>
<reference evidence="5" key="1">
    <citation type="submission" date="2004-09" db="EMBL/GenBank/DDBJ databases">
        <title>The moss (Physcomitrella patens) secretome: Phytohormones influence plant extracellular matrix proteins.</title>
        <authorList>
            <person name="Tintelnot S."/>
            <person name="Heintz D."/>
            <person name="High A."/>
            <person name="Wurtz V."/>
            <person name="van Dorsselaer A."/>
            <person name="Reski R."/>
            <person name="Decker E.L."/>
            <person name="Sarnighausen E."/>
        </authorList>
    </citation>
    <scope>NUCLEOTIDE SEQUENCE</scope>
</reference>
<keyword evidence="3" id="KW-0378">Hydrolase</keyword>
<reference evidence="6 8" key="2">
    <citation type="journal article" date="2008" name="Science">
        <title>The Physcomitrella genome reveals evolutionary insights into the conquest of land by plants.</title>
        <authorList>
            <person name="Rensing S."/>
            <person name="Lang D."/>
            <person name="Zimmer A."/>
            <person name="Terry A."/>
            <person name="Salamov A."/>
            <person name="Shapiro H."/>
            <person name="Nishiyama T."/>
            <person name="Perroud P.-F."/>
            <person name="Lindquist E."/>
            <person name="Kamisugi Y."/>
            <person name="Tanahashi T."/>
            <person name="Sakakibara K."/>
            <person name="Fujita T."/>
            <person name="Oishi K."/>
            <person name="Shin-I T."/>
            <person name="Kuroki Y."/>
            <person name="Toyoda A."/>
            <person name="Suzuki Y."/>
            <person name="Hashimoto A."/>
            <person name="Yamaguchi K."/>
            <person name="Sugano A."/>
            <person name="Kohara Y."/>
            <person name="Fujiyama A."/>
            <person name="Anterola A."/>
            <person name="Aoki S."/>
            <person name="Ashton N."/>
            <person name="Barbazuk W.B."/>
            <person name="Barker E."/>
            <person name="Bennetzen J."/>
            <person name="Bezanilla M."/>
            <person name="Blankenship R."/>
            <person name="Cho S.H."/>
            <person name="Dutcher S."/>
            <person name="Estelle M."/>
            <person name="Fawcett J.A."/>
            <person name="Gundlach H."/>
            <person name="Hanada K."/>
            <person name="Heyl A."/>
            <person name="Hicks K.A."/>
            <person name="Hugh J."/>
            <person name="Lohr M."/>
            <person name="Mayer K."/>
            <person name="Melkozernov A."/>
            <person name="Murata T."/>
            <person name="Nelson D."/>
            <person name="Pils B."/>
            <person name="Prigge M."/>
            <person name="Reiss B."/>
            <person name="Renner T."/>
            <person name="Rombauts S."/>
            <person name="Rushton P."/>
            <person name="Sanderfoot A."/>
            <person name="Schween G."/>
            <person name="Shiu S.-H."/>
            <person name="Stueber K."/>
            <person name="Theodoulou F.L."/>
            <person name="Tu H."/>
            <person name="Van de Peer Y."/>
            <person name="Verrier P.J."/>
            <person name="Waters E."/>
            <person name="Wood A."/>
            <person name="Yang L."/>
            <person name="Cove D."/>
            <person name="Cuming A."/>
            <person name="Hasebe M."/>
            <person name="Lucas S."/>
            <person name="Mishler D.B."/>
            <person name="Reski R."/>
            <person name="Grigoriev I."/>
            <person name="Quatrano R.S."/>
            <person name="Boore J.L."/>
        </authorList>
    </citation>
    <scope>NUCLEOTIDE SEQUENCE [LARGE SCALE GENOMIC DNA]</scope>
    <source>
        <strain evidence="7 8">cv. Gransden 2004</strain>
    </source>
</reference>
<dbReference type="EnsemblPlants" id="Pp3c18_1550V3.2">
    <property type="protein sequence ID" value="Pp3c18_1550V3.2"/>
    <property type="gene ID" value="Pp3c18_1550"/>
</dbReference>
<evidence type="ECO:0000313" key="8">
    <source>
        <dbReference type="Proteomes" id="UP000006727"/>
    </source>
</evidence>
<name>Q4A3V3_PHYPA</name>
<dbReference type="GO" id="GO:0016788">
    <property type="term" value="F:hydrolase activity, acting on ester bonds"/>
    <property type="evidence" value="ECO:0007669"/>
    <property type="project" value="InterPro"/>
</dbReference>
<evidence type="ECO:0000256" key="4">
    <source>
        <dbReference type="SAM" id="SignalP"/>
    </source>
</evidence>
<evidence type="ECO:0000313" key="6">
    <source>
        <dbReference type="EMBL" id="PNR34717.1"/>
    </source>
</evidence>
<feature type="signal peptide" evidence="4">
    <location>
        <begin position="1"/>
        <end position="22"/>
    </location>
</feature>
<sequence>MGSLHLLRFGALLLCTLHLVSAQTALPNCSYPAVYGFGDSLTDVGNGIAAFPEKFQHCEEDPYGVTFPMHAADRFTDGKMFIDFLAFGVRRRPTYAVLRGTAGDFTYGTNFAASGGPARPVKVWNSDDKFTTPFSLEVQQQWFQRYKIRLWFYESPVYNPNGRLVQSLPKLANISASLYTVWAGYQDYFFSLYDKKLTVGQTLKIVPDVVKAIEEHIEKMLAVVEYTPPGFPSMLMPPAKEILIQNQLPLGCVPAMLTLYGGSKAKYDEYGCLSSLNKISEAHNTLLGLKVEELRKKYPDAKLYYGDVYAVYTDILKEPAKYNVTAPLKACCGVGGDYNFNKDVWCGQSGTVEGKFVNLTSTYCADPVSTLSWDGIHTSNTVNKALATAFLTGKHIYPEGGLKCNADFKFWEART</sequence>